<evidence type="ECO:0000256" key="1">
    <source>
        <dbReference type="SAM" id="MobiDB-lite"/>
    </source>
</evidence>
<accession>K0TMD4</accession>
<dbReference type="Proteomes" id="UP000266841">
    <property type="component" value="Unassembled WGS sequence"/>
</dbReference>
<gene>
    <name evidence="2" type="ORF">THAOC_05845</name>
</gene>
<dbReference type="OMA" id="LHEFANM"/>
<dbReference type="eggNOG" id="ENOG502T694">
    <property type="taxonomic scope" value="Eukaryota"/>
</dbReference>
<feature type="region of interest" description="Disordered" evidence="1">
    <location>
        <begin position="560"/>
        <end position="592"/>
    </location>
</feature>
<name>K0TMD4_THAOC</name>
<dbReference type="EMBL" id="AGNL01005588">
    <property type="protein sequence ID" value="EJK72607.1"/>
    <property type="molecule type" value="Genomic_DNA"/>
</dbReference>
<feature type="compositionally biased region" description="Polar residues" evidence="1">
    <location>
        <begin position="91"/>
        <end position="102"/>
    </location>
</feature>
<reference evidence="2 3" key="1">
    <citation type="journal article" date="2012" name="Genome Biol.">
        <title>Genome and low-iron response of an oceanic diatom adapted to chronic iron limitation.</title>
        <authorList>
            <person name="Lommer M."/>
            <person name="Specht M."/>
            <person name="Roy A.S."/>
            <person name="Kraemer L."/>
            <person name="Andreson R."/>
            <person name="Gutowska M.A."/>
            <person name="Wolf J."/>
            <person name="Bergner S.V."/>
            <person name="Schilhabel M.B."/>
            <person name="Klostermeier U.C."/>
            <person name="Beiko R.G."/>
            <person name="Rosenstiel P."/>
            <person name="Hippler M."/>
            <person name="Laroche J."/>
        </authorList>
    </citation>
    <scope>NUCLEOTIDE SEQUENCE [LARGE SCALE GENOMIC DNA]</scope>
    <source>
        <strain evidence="2 3">CCMP1005</strain>
    </source>
</reference>
<dbReference type="OrthoDB" id="45432at2759"/>
<keyword evidence="3" id="KW-1185">Reference proteome</keyword>
<sequence length="897" mass="100357">MFGKRTKHVPKPPIASESGPPGTLIERLIILHDGLIPPSGAGGAEKTPRRNPTALLSEDASLEEHAEFILYYYEHSLHHDGRRSRTPDEMGSQQKGSVGSEASSIYSIGNRARMRDDHSSEEAVQFAGLCRALRSLPRALSPEIDDASEDPDNVDETDVVCFNASTLVFVPLELNGDVLAVAQIPRSGSNFGANPAAVHLAIKRMHAQFSLFEGGGIHRRLLMTKSLEESSDWVLEEVLDCDEDKTGDDDYYQELELLMSKDTVRDGHSSDNARKKDGVARKTNRNIRRTTRQLSGSITAEIFTSANGDKNRRQRRSLDNDYQYGGMKELLRLRKDHRKLSSELDGPEISDSGQLGSNDSAARWKSSVNAEDLFLDIVNEHGQADCQRQIDGLLKLLPITKLREDLMHAYDKSIRNLQGMCEAAGRTGIARCVIEMVPGPLCVSRHLFMRGQHPPRTPEPFVCLAGAEFMNSLLSDEHTTNMEVGDCRLFGLSMLYRNQVVLTQFADSFDMSIELIHMIFDRFRGSASRATEAIDSDAKQSEPNNAPPLIKWIKAQNKPQPLSHDASRGSGDLTADSHAGFRSCDPSETNDVEWSPNCSVFVAQLNRSVWLPRISPLKLRGNGVQTHVGLFESDELSFLTFFELQSSHDEVGILEQLVSNAHLGIDDTAKVSNVEGRCQFLDPKSLMFAITKANGQLDAFCNTFKARDVDSSNLAPIKDKNDNRLFLGEAGMDIIFVDRVENKFILLSRHDLTSDEFIRQSSRTECTQPKFGLFGLGKDTVKRNDDGTKRLHEFANMMDCRHRLAAHLSHETMLALDDVFCEIRNRASRIKSKPPDNEAKSKSIEVTTFLPQSWIHGRAYGEMELYVLLDTSRFVTINDVQRATTRVRERLLNDRIR</sequence>
<feature type="region of interest" description="Disordered" evidence="1">
    <location>
        <begin position="264"/>
        <end position="286"/>
    </location>
</feature>
<protein>
    <submittedName>
        <fullName evidence="2">Uncharacterized protein</fullName>
    </submittedName>
</protein>
<organism evidence="2 3">
    <name type="scientific">Thalassiosira oceanica</name>
    <name type="common">Marine diatom</name>
    <dbReference type="NCBI Taxonomy" id="159749"/>
    <lineage>
        <taxon>Eukaryota</taxon>
        <taxon>Sar</taxon>
        <taxon>Stramenopiles</taxon>
        <taxon>Ochrophyta</taxon>
        <taxon>Bacillariophyta</taxon>
        <taxon>Coscinodiscophyceae</taxon>
        <taxon>Thalassiosirophycidae</taxon>
        <taxon>Thalassiosirales</taxon>
        <taxon>Thalassiosiraceae</taxon>
        <taxon>Thalassiosira</taxon>
    </lineage>
</organism>
<proteinExistence type="predicted"/>
<feature type="compositionally biased region" description="Basic residues" evidence="1">
    <location>
        <begin position="1"/>
        <end position="10"/>
    </location>
</feature>
<evidence type="ECO:0000313" key="3">
    <source>
        <dbReference type="Proteomes" id="UP000266841"/>
    </source>
</evidence>
<comment type="caution">
    <text evidence="2">The sequence shown here is derived from an EMBL/GenBank/DDBJ whole genome shotgun (WGS) entry which is preliminary data.</text>
</comment>
<feature type="compositionally biased region" description="Basic and acidic residues" evidence="1">
    <location>
        <begin position="264"/>
        <end position="280"/>
    </location>
</feature>
<evidence type="ECO:0000313" key="2">
    <source>
        <dbReference type="EMBL" id="EJK72607.1"/>
    </source>
</evidence>
<dbReference type="AlphaFoldDB" id="K0TMD4"/>
<feature type="region of interest" description="Disordered" evidence="1">
    <location>
        <begin position="80"/>
        <end position="102"/>
    </location>
</feature>
<feature type="region of interest" description="Disordered" evidence="1">
    <location>
        <begin position="1"/>
        <end position="21"/>
    </location>
</feature>